<evidence type="ECO:0000313" key="2">
    <source>
        <dbReference type="EMBL" id="KPW47360.1"/>
    </source>
</evidence>
<organism evidence="2 3">
    <name type="scientific">Pseudomonas syringae pv. antirrhini</name>
    <dbReference type="NCBI Taxonomy" id="251702"/>
    <lineage>
        <taxon>Bacteria</taxon>
        <taxon>Pseudomonadati</taxon>
        <taxon>Pseudomonadota</taxon>
        <taxon>Gammaproteobacteria</taxon>
        <taxon>Pseudomonadales</taxon>
        <taxon>Pseudomonadaceae</taxon>
        <taxon>Pseudomonas</taxon>
    </lineage>
</organism>
<evidence type="ECO:0000256" key="1">
    <source>
        <dbReference type="SAM" id="Phobius"/>
    </source>
</evidence>
<evidence type="ECO:0000313" key="3">
    <source>
        <dbReference type="Proteomes" id="UP000050425"/>
    </source>
</evidence>
<feature type="transmembrane region" description="Helical" evidence="1">
    <location>
        <begin position="36"/>
        <end position="55"/>
    </location>
</feature>
<comment type="caution">
    <text evidence="2">The sequence shown here is derived from an EMBL/GenBank/DDBJ whole genome shotgun (WGS) entry which is preliminary data.</text>
</comment>
<name>A0A0P9NTE5_9PSED</name>
<dbReference type="Proteomes" id="UP000050425">
    <property type="component" value="Unassembled WGS sequence"/>
</dbReference>
<feature type="transmembrane region" description="Helical" evidence="1">
    <location>
        <begin position="194"/>
        <end position="215"/>
    </location>
</feature>
<accession>A0A0P9NTE5</accession>
<proteinExistence type="predicted"/>
<reference evidence="2 3" key="1">
    <citation type="submission" date="2015-09" db="EMBL/GenBank/DDBJ databases">
        <title>Genome announcement of multiple Pseudomonas syringae strains.</title>
        <authorList>
            <person name="Thakur S."/>
            <person name="Wang P.W."/>
            <person name="Gong Y."/>
            <person name="Weir B.S."/>
            <person name="Guttman D.S."/>
        </authorList>
    </citation>
    <scope>NUCLEOTIDE SEQUENCE [LARGE SCALE GENOMIC DNA]</scope>
    <source>
        <strain evidence="2 3">ICMP4303</strain>
    </source>
</reference>
<dbReference type="PATRIC" id="fig|251702.3.peg.4883"/>
<dbReference type="RefSeq" id="WP_057418563.1">
    <property type="nucleotide sequence ID" value="NZ_LJPT01000112.1"/>
</dbReference>
<keyword evidence="1" id="KW-0472">Membrane</keyword>
<sequence>MQNLKALLNTLEGMKSYRPRKALTKIEAILDRISKYGIMAATVPFSVLIALALWHKFISKLSDGWVDVAIWSAGLSQLVAGLSLLCPPVVMVCSIWMWKERSRILRDAEIDHDQNFAAQLRGYDVKHLKRAKHHLELKIRRLERRLGYFIEADGKKFAAFSLLILNFTVGNMLLQGNWSSLFSTSLDSPISTQIVTILMGFVFAISISAMCVRFITNRDTYRIELIELSLASRDLG</sequence>
<gene>
    <name evidence="2" type="ORF">ALO88_200022</name>
</gene>
<feature type="transmembrane region" description="Helical" evidence="1">
    <location>
        <begin position="157"/>
        <end position="174"/>
    </location>
</feature>
<protein>
    <submittedName>
        <fullName evidence="2">Iron--sulfur cluster insertion protein ErpA</fullName>
    </submittedName>
</protein>
<keyword evidence="1" id="KW-0812">Transmembrane</keyword>
<keyword evidence="1" id="KW-1133">Transmembrane helix</keyword>
<feature type="transmembrane region" description="Helical" evidence="1">
    <location>
        <begin position="75"/>
        <end position="98"/>
    </location>
</feature>
<dbReference type="AlphaFoldDB" id="A0A0P9NTE5"/>
<dbReference type="EMBL" id="LJPT01000112">
    <property type="protein sequence ID" value="KPW47360.1"/>
    <property type="molecule type" value="Genomic_DNA"/>
</dbReference>